<dbReference type="Proteomes" id="UP000006906">
    <property type="component" value="Chromosome 2"/>
</dbReference>
<dbReference type="RefSeq" id="XP_042926975.1">
    <property type="nucleotide sequence ID" value="XM_043059341.1"/>
</dbReference>
<organism evidence="2 3">
    <name type="scientific">Chlamydomonas reinhardtii</name>
    <name type="common">Chlamydomonas smithii</name>
    <dbReference type="NCBI Taxonomy" id="3055"/>
    <lineage>
        <taxon>Eukaryota</taxon>
        <taxon>Viridiplantae</taxon>
        <taxon>Chlorophyta</taxon>
        <taxon>core chlorophytes</taxon>
        <taxon>Chlorophyceae</taxon>
        <taxon>CS clade</taxon>
        <taxon>Chlamydomonadales</taxon>
        <taxon>Chlamydomonadaceae</taxon>
        <taxon>Chlamydomonas</taxon>
    </lineage>
</organism>
<dbReference type="GeneID" id="66052290"/>
<evidence type="ECO:0000256" key="1">
    <source>
        <dbReference type="SAM" id="MobiDB-lite"/>
    </source>
</evidence>
<accession>A0A2K3E0W9</accession>
<gene>
    <name evidence="2" type="ORF">CHLRE_02g086428v5</name>
</gene>
<feature type="compositionally biased region" description="Gly residues" evidence="1">
    <location>
        <begin position="82"/>
        <end position="99"/>
    </location>
</feature>
<evidence type="ECO:0000313" key="3">
    <source>
        <dbReference type="Proteomes" id="UP000006906"/>
    </source>
</evidence>
<feature type="region of interest" description="Disordered" evidence="1">
    <location>
        <begin position="114"/>
        <end position="139"/>
    </location>
</feature>
<feature type="region of interest" description="Disordered" evidence="1">
    <location>
        <begin position="78"/>
        <end position="102"/>
    </location>
</feature>
<dbReference type="EMBL" id="CM008963">
    <property type="protein sequence ID" value="PNW86438.1"/>
    <property type="molecule type" value="Genomic_DNA"/>
</dbReference>
<dbReference type="InParanoid" id="A0A2K3E0W9"/>
<reference evidence="2 3" key="1">
    <citation type="journal article" date="2007" name="Science">
        <title>The Chlamydomonas genome reveals the evolution of key animal and plant functions.</title>
        <authorList>
            <person name="Merchant S.S."/>
            <person name="Prochnik S.E."/>
            <person name="Vallon O."/>
            <person name="Harris E.H."/>
            <person name="Karpowicz S.J."/>
            <person name="Witman G.B."/>
            <person name="Terry A."/>
            <person name="Salamov A."/>
            <person name="Fritz-Laylin L.K."/>
            <person name="Marechal-Drouard L."/>
            <person name="Marshall W.F."/>
            <person name="Qu L.H."/>
            <person name="Nelson D.R."/>
            <person name="Sanderfoot A.A."/>
            <person name="Spalding M.H."/>
            <person name="Kapitonov V.V."/>
            <person name="Ren Q."/>
            <person name="Ferris P."/>
            <person name="Lindquist E."/>
            <person name="Shapiro H."/>
            <person name="Lucas S.M."/>
            <person name="Grimwood J."/>
            <person name="Schmutz J."/>
            <person name="Cardol P."/>
            <person name="Cerutti H."/>
            <person name="Chanfreau G."/>
            <person name="Chen C.L."/>
            <person name="Cognat V."/>
            <person name="Croft M.T."/>
            <person name="Dent R."/>
            <person name="Dutcher S."/>
            <person name="Fernandez E."/>
            <person name="Fukuzawa H."/>
            <person name="Gonzalez-Ballester D."/>
            <person name="Gonzalez-Halphen D."/>
            <person name="Hallmann A."/>
            <person name="Hanikenne M."/>
            <person name="Hippler M."/>
            <person name="Inwood W."/>
            <person name="Jabbari K."/>
            <person name="Kalanon M."/>
            <person name="Kuras R."/>
            <person name="Lefebvre P.A."/>
            <person name="Lemaire S.D."/>
            <person name="Lobanov A.V."/>
            <person name="Lohr M."/>
            <person name="Manuell A."/>
            <person name="Meier I."/>
            <person name="Mets L."/>
            <person name="Mittag M."/>
            <person name="Mittelmeier T."/>
            <person name="Moroney J.V."/>
            <person name="Moseley J."/>
            <person name="Napoli C."/>
            <person name="Nedelcu A.M."/>
            <person name="Niyogi K."/>
            <person name="Novoselov S.V."/>
            <person name="Paulsen I.T."/>
            <person name="Pazour G."/>
            <person name="Purton S."/>
            <person name="Ral J.P."/>
            <person name="Riano-Pachon D.M."/>
            <person name="Riekhof W."/>
            <person name="Rymarquis L."/>
            <person name="Schroda M."/>
            <person name="Stern D."/>
            <person name="Umen J."/>
            <person name="Willows R."/>
            <person name="Wilson N."/>
            <person name="Zimmer S.L."/>
            <person name="Allmer J."/>
            <person name="Balk J."/>
            <person name="Bisova K."/>
            <person name="Chen C.J."/>
            <person name="Elias M."/>
            <person name="Gendler K."/>
            <person name="Hauser C."/>
            <person name="Lamb M.R."/>
            <person name="Ledford H."/>
            <person name="Long J.C."/>
            <person name="Minagawa J."/>
            <person name="Page M.D."/>
            <person name="Pan J."/>
            <person name="Pootakham W."/>
            <person name="Roje S."/>
            <person name="Rose A."/>
            <person name="Stahlberg E."/>
            <person name="Terauchi A.M."/>
            <person name="Yang P."/>
            <person name="Ball S."/>
            <person name="Bowler C."/>
            <person name="Dieckmann C.L."/>
            <person name="Gladyshev V.N."/>
            <person name="Green P."/>
            <person name="Jorgensen R."/>
            <person name="Mayfield S."/>
            <person name="Mueller-Roeber B."/>
            <person name="Rajamani S."/>
            <person name="Sayre R.T."/>
            <person name="Brokstein P."/>
            <person name="Dubchak I."/>
            <person name="Goodstein D."/>
            <person name="Hornick L."/>
            <person name="Huang Y.W."/>
            <person name="Jhaveri J."/>
            <person name="Luo Y."/>
            <person name="Martinez D."/>
            <person name="Ngau W.C."/>
            <person name="Otillar B."/>
            <person name="Poliakov A."/>
            <person name="Porter A."/>
            <person name="Szajkowski L."/>
            <person name="Werner G."/>
            <person name="Zhou K."/>
            <person name="Grigoriev I.V."/>
            <person name="Rokhsar D.S."/>
            <person name="Grossman A.R."/>
        </authorList>
    </citation>
    <scope>NUCLEOTIDE SEQUENCE [LARGE SCALE GENOMIC DNA]</scope>
    <source>
        <strain evidence="3">CC-503</strain>
    </source>
</reference>
<dbReference type="Gramene" id="PNW86438">
    <property type="protein sequence ID" value="PNW86438"/>
    <property type="gene ID" value="CHLRE_02g086428v5"/>
</dbReference>
<evidence type="ECO:0000313" key="2">
    <source>
        <dbReference type="EMBL" id="PNW86438.1"/>
    </source>
</evidence>
<proteinExistence type="predicted"/>
<dbReference type="KEGG" id="cre:CHLRE_02g086428v5"/>
<keyword evidence="3" id="KW-1185">Reference proteome</keyword>
<protein>
    <submittedName>
        <fullName evidence="2">Uncharacterized protein</fullName>
    </submittedName>
</protein>
<dbReference type="AlphaFoldDB" id="A0A2K3E0W9"/>
<name>A0A2K3E0W9_CHLRE</name>
<sequence length="139" mass="12510">MSYGKPAAAAAAAAGATGTPAAAEAGAAAAAAAAAGVSGTMTAVETTAAAGVEAASPPAAPVSTAGLGGIVGPAVLPAGWSSDGGVGDEGLAGGVGQGLLGDAETAPDVNAKLLCQGRRGGPGDFMDVSSVAPPGGRQQ</sequence>